<dbReference type="CDD" id="cd06225">
    <property type="entry name" value="HAMP"/>
    <property type="match status" value="1"/>
</dbReference>
<dbReference type="GO" id="GO:0005524">
    <property type="term" value="F:ATP binding"/>
    <property type="evidence" value="ECO:0007669"/>
    <property type="project" value="UniProtKB-KW"/>
</dbReference>
<keyword evidence="18" id="KW-0408">Iron</keyword>
<dbReference type="GO" id="GO:0046872">
    <property type="term" value="F:metal ion binding"/>
    <property type="evidence" value="ECO:0007669"/>
    <property type="project" value="UniProtKB-KW"/>
</dbReference>
<evidence type="ECO:0000256" key="4">
    <source>
        <dbReference type="ARBA" id="ARBA00004651"/>
    </source>
</evidence>
<dbReference type="EC" id="2.7.13.3" evidence="5"/>
<dbReference type="GO" id="GO:0000155">
    <property type="term" value="F:phosphorelay sensor kinase activity"/>
    <property type="evidence" value="ECO:0007669"/>
    <property type="project" value="InterPro"/>
</dbReference>
<dbReference type="Gene3D" id="1.20.5.1930">
    <property type="match status" value="1"/>
</dbReference>
<keyword evidence="8" id="KW-0004">4Fe-4S</keyword>
<evidence type="ECO:0000259" key="26">
    <source>
        <dbReference type="PROSITE" id="PS50109"/>
    </source>
</evidence>
<dbReference type="InterPro" id="IPR036890">
    <property type="entry name" value="HATPase_C_sf"/>
</dbReference>
<dbReference type="PROSITE" id="PS50109">
    <property type="entry name" value="HIS_KIN"/>
    <property type="match status" value="1"/>
</dbReference>
<evidence type="ECO:0000256" key="5">
    <source>
        <dbReference type="ARBA" id="ARBA00012438"/>
    </source>
</evidence>
<evidence type="ECO:0000256" key="17">
    <source>
        <dbReference type="ARBA" id="ARBA00022989"/>
    </source>
</evidence>
<feature type="transmembrane region" description="Helical" evidence="25">
    <location>
        <begin position="12"/>
        <end position="31"/>
    </location>
</feature>
<evidence type="ECO:0000256" key="6">
    <source>
        <dbReference type="ARBA" id="ARBA00017322"/>
    </source>
</evidence>
<evidence type="ECO:0000256" key="23">
    <source>
        <dbReference type="ARBA" id="ARBA00030800"/>
    </source>
</evidence>
<dbReference type="RefSeq" id="WP_040680955.1">
    <property type="nucleotide sequence ID" value="NZ_CP147845.1"/>
</dbReference>
<evidence type="ECO:0000256" key="12">
    <source>
        <dbReference type="ARBA" id="ARBA00022692"/>
    </source>
</evidence>
<dbReference type="InterPro" id="IPR003594">
    <property type="entry name" value="HATPase_dom"/>
</dbReference>
<dbReference type="AlphaFoldDB" id="A0A163FL83"/>
<accession>A0A163FL83</accession>
<dbReference type="InterPro" id="IPR011712">
    <property type="entry name" value="Sig_transdc_His_kin_sub3_dim/P"/>
</dbReference>
<gene>
    <name evidence="28" type="ORF">AWU65_30840</name>
</gene>
<keyword evidence="15 28" id="KW-0418">Kinase</keyword>
<dbReference type="PROSITE" id="PS50885">
    <property type="entry name" value="HAMP"/>
    <property type="match status" value="1"/>
</dbReference>
<evidence type="ECO:0000256" key="3">
    <source>
        <dbReference type="ARBA" id="ARBA00004496"/>
    </source>
</evidence>
<dbReference type="GO" id="GO:0051539">
    <property type="term" value="F:4 iron, 4 sulfur cluster binding"/>
    <property type="evidence" value="ECO:0007669"/>
    <property type="project" value="UniProtKB-KW"/>
</dbReference>
<evidence type="ECO:0000256" key="7">
    <source>
        <dbReference type="ARBA" id="ARBA00022475"/>
    </source>
</evidence>
<dbReference type="STRING" id="59843.A3958_03105"/>
<evidence type="ECO:0000256" key="13">
    <source>
        <dbReference type="ARBA" id="ARBA00022723"/>
    </source>
</evidence>
<keyword evidence="20" id="KW-0411">Iron-sulfur</keyword>
<reference evidence="28" key="1">
    <citation type="journal article" date="2016" name="Genome Announc.">
        <title>Draft genomes of two strains of Paenibacillus glucanolyticus with capability to degrade lignocellulose.</title>
        <authorList>
            <person name="Mathews S.L."/>
            <person name="Pawlak J."/>
            <person name="Grunden A.M."/>
        </authorList>
    </citation>
    <scope>NUCLEOTIDE SEQUENCE [LARGE SCALE GENOMIC DNA]</scope>
    <source>
        <strain evidence="28">SLM1</strain>
    </source>
</reference>
<dbReference type="SMART" id="SM00304">
    <property type="entry name" value="HAMP"/>
    <property type="match status" value="1"/>
</dbReference>
<dbReference type="PANTHER" id="PTHR24421:SF37">
    <property type="entry name" value="SENSOR HISTIDINE KINASE NARS"/>
    <property type="match status" value="1"/>
</dbReference>
<evidence type="ECO:0000256" key="20">
    <source>
        <dbReference type="ARBA" id="ARBA00023014"/>
    </source>
</evidence>
<name>A0A163FL83_9BACL</name>
<dbReference type="Pfam" id="PF07730">
    <property type="entry name" value="HisKA_3"/>
    <property type="match status" value="1"/>
</dbReference>
<dbReference type="Gene3D" id="6.10.340.10">
    <property type="match status" value="1"/>
</dbReference>
<evidence type="ECO:0000256" key="25">
    <source>
        <dbReference type="SAM" id="Phobius"/>
    </source>
</evidence>
<dbReference type="OrthoDB" id="9795828at2"/>
<evidence type="ECO:0000256" key="16">
    <source>
        <dbReference type="ARBA" id="ARBA00022840"/>
    </source>
</evidence>
<protein>
    <recommendedName>
        <fullName evidence="6">Oxygen sensor histidine kinase NreB</fullName>
        <ecNumber evidence="5">2.7.13.3</ecNumber>
    </recommendedName>
    <alternativeName>
        <fullName evidence="23">Nitrogen regulation protein B</fullName>
    </alternativeName>
</protein>
<feature type="transmembrane region" description="Helical" evidence="25">
    <location>
        <begin position="43"/>
        <end position="63"/>
    </location>
</feature>
<comment type="subcellular location">
    <subcellularLocation>
        <location evidence="4">Cell membrane</location>
        <topology evidence="4">Multi-pass membrane protein</topology>
    </subcellularLocation>
    <subcellularLocation>
        <location evidence="3">Cytoplasm</location>
    </subcellularLocation>
</comment>
<evidence type="ECO:0000256" key="22">
    <source>
        <dbReference type="ARBA" id="ARBA00024827"/>
    </source>
</evidence>
<comment type="function">
    <text evidence="22">Member of the two-component regulatory system NreB/NreC involved in the control of dissimilatory nitrate/nitrite reduction in response to oxygen. NreB functions as a direct oxygen sensor histidine kinase which is autophosphorylated, in the absence of oxygen, probably at the conserved histidine residue, and transfers its phosphate group probably to a conserved aspartate residue of NreC. NreB/NreC activates the expression of the nitrate (narGHJI) and nitrite (nir) reductase operons, as well as the putative nitrate transporter gene narT.</text>
</comment>
<dbReference type="Gene3D" id="3.30.565.10">
    <property type="entry name" value="Histidine kinase-like ATPase, C-terminal domain"/>
    <property type="match status" value="1"/>
</dbReference>
<dbReference type="GO" id="GO:0005737">
    <property type="term" value="C:cytoplasm"/>
    <property type="evidence" value="ECO:0007669"/>
    <property type="project" value="UniProtKB-SubCell"/>
</dbReference>
<keyword evidence="9" id="KW-0963">Cytoplasm</keyword>
<keyword evidence="17 25" id="KW-1133">Transmembrane helix</keyword>
<comment type="cofactor">
    <cofactor evidence="2">
        <name>[4Fe-4S] cluster</name>
        <dbReference type="ChEBI" id="CHEBI:49883"/>
    </cofactor>
</comment>
<keyword evidence="14" id="KW-0547">Nucleotide-binding</keyword>
<keyword evidence="13" id="KW-0479">Metal-binding</keyword>
<feature type="compositionally biased region" description="Acidic residues" evidence="24">
    <location>
        <begin position="354"/>
        <end position="366"/>
    </location>
</feature>
<keyword evidence="10" id="KW-0597">Phosphoprotein</keyword>
<comment type="caution">
    <text evidence="28">The sequence shown here is derived from an EMBL/GenBank/DDBJ whole genome shotgun (WGS) entry which is preliminary data.</text>
</comment>
<dbReference type="PANTHER" id="PTHR24421">
    <property type="entry name" value="NITRATE/NITRITE SENSOR PROTEIN NARX-RELATED"/>
    <property type="match status" value="1"/>
</dbReference>
<evidence type="ECO:0000313" key="29">
    <source>
        <dbReference type="Proteomes" id="UP000076796"/>
    </source>
</evidence>
<dbReference type="InterPro" id="IPR005467">
    <property type="entry name" value="His_kinase_dom"/>
</dbReference>
<proteinExistence type="predicted"/>
<comment type="catalytic activity">
    <reaction evidence="1">
        <text>ATP + protein L-histidine = ADP + protein N-phospho-L-histidine.</text>
        <dbReference type="EC" id="2.7.13.3"/>
    </reaction>
</comment>
<evidence type="ECO:0000256" key="19">
    <source>
        <dbReference type="ARBA" id="ARBA00023012"/>
    </source>
</evidence>
<dbReference type="GeneID" id="97553861"/>
<dbReference type="InterPro" id="IPR003660">
    <property type="entry name" value="HAMP_dom"/>
</dbReference>
<feature type="domain" description="Histidine kinase" evidence="26">
    <location>
        <begin position="248"/>
        <end position="337"/>
    </location>
</feature>
<evidence type="ECO:0000256" key="11">
    <source>
        <dbReference type="ARBA" id="ARBA00022679"/>
    </source>
</evidence>
<keyword evidence="29" id="KW-1185">Reference proteome</keyword>
<dbReference type="CDD" id="cd16917">
    <property type="entry name" value="HATPase_UhpB-NarQ-NarX-like"/>
    <property type="match status" value="1"/>
</dbReference>
<evidence type="ECO:0000256" key="9">
    <source>
        <dbReference type="ARBA" id="ARBA00022490"/>
    </source>
</evidence>
<organism evidence="28 29">
    <name type="scientific">Paenibacillus glucanolyticus</name>
    <dbReference type="NCBI Taxonomy" id="59843"/>
    <lineage>
        <taxon>Bacteria</taxon>
        <taxon>Bacillati</taxon>
        <taxon>Bacillota</taxon>
        <taxon>Bacilli</taxon>
        <taxon>Bacillales</taxon>
        <taxon>Paenibacillaceae</taxon>
        <taxon>Paenibacillus</taxon>
    </lineage>
</organism>
<dbReference type="Pfam" id="PF02518">
    <property type="entry name" value="HATPase_c"/>
    <property type="match status" value="1"/>
</dbReference>
<evidence type="ECO:0000256" key="24">
    <source>
        <dbReference type="SAM" id="MobiDB-lite"/>
    </source>
</evidence>
<evidence type="ECO:0000259" key="27">
    <source>
        <dbReference type="PROSITE" id="PS50885"/>
    </source>
</evidence>
<feature type="domain" description="HAMP" evidence="27">
    <location>
        <begin position="64"/>
        <end position="116"/>
    </location>
</feature>
<keyword evidence="12 25" id="KW-0812">Transmembrane</keyword>
<dbReference type="PRINTS" id="PR00344">
    <property type="entry name" value="BCTRLSENSOR"/>
</dbReference>
<keyword evidence="19" id="KW-0902">Two-component regulatory system</keyword>
<keyword evidence="21 25" id="KW-0472">Membrane</keyword>
<evidence type="ECO:0000256" key="18">
    <source>
        <dbReference type="ARBA" id="ARBA00023004"/>
    </source>
</evidence>
<evidence type="ECO:0000313" key="28">
    <source>
        <dbReference type="EMBL" id="KZS44456.1"/>
    </source>
</evidence>
<dbReference type="SUPFAM" id="SSF55874">
    <property type="entry name" value="ATPase domain of HSP90 chaperone/DNA topoisomerase II/histidine kinase"/>
    <property type="match status" value="1"/>
</dbReference>
<evidence type="ECO:0000256" key="2">
    <source>
        <dbReference type="ARBA" id="ARBA00001966"/>
    </source>
</evidence>
<evidence type="ECO:0000256" key="1">
    <source>
        <dbReference type="ARBA" id="ARBA00000085"/>
    </source>
</evidence>
<sequence>MMGILKNTKWVILFYFLLIGAGVAVFLYTANQSGYIHIEDNRLWVYYTVGVLLFTGIAGYIAGQRIQRPLDLLHLNMLQVAKGNLNVRLPAMEDGSFARVYDEFNGMTEALEKKMKLLQRLGEQDVIEKEIAAEAAVLEERRRMARDLHDTVSQQLFAIHMSASSLPAVLKRNPEQGDKVLGQLIEMSHVAQKQMRALIAQLRPVELEGRTLEEALERWFPDYCRQNGLKGMKDVEIYGGVSDAIEHQLFLIIQEAVANIVKHAGASLVSMSLREDQKRVILSISDDGVGFDEVAGKQGSYGLSTMRERAEKLGGQVDIISKKGAGTTVRVNIPLFEAEGKQGSTTEESKDQEDREELEELAEPVE</sequence>
<evidence type="ECO:0000256" key="10">
    <source>
        <dbReference type="ARBA" id="ARBA00022553"/>
    </source>
</evidence>
<keyword evidence="11" id="KW-0808">Transferase</keyword>
<feature type="region of interest" description="Disordered" evidence="24">
    <location>
        <begin position="336"/>
        <end position="366"/>
    </location>
</feature>
<evidence type="ECO:0000256" key="8">
    <source>
        <dbReference type="ARBA" id="ARBA00022485"/>
    </source>
</evidence>
<evidence type="ECO:0000256" key="15">
    <source>
        <dbReference type="ARBA" id="ARBA00022777"/>
    </source>
</evidence>
<dbReference type="Proteomes" id="UP000076796">
    <property type="component" value="Unassembled WGS sequence"/>
</dbReference>
<evidence type="ECO:0000256" key="14">
    <source>
        <dbReference type="ARBA" id="ARBA00022741"/>
    </source>
</evidence>
<dbReference type="InterPro" id="IPR050482">
    <property type="entry name" value="Sensor_HK_TwoCompSys"/>
</dbReference>
<dbReference type="GO" id="GO:0005886">
    <property type="term" value="C:plasma membrane"/>
    <property type="evidence" value="ECO:0007669"/>
    <property type="project" value="UniProtKB-SubCell"/>
</dbReference>
<dbReference type="SMART" id="SM00387">
    <property type="entry name" value="HATPase_c"/>
    <property type="match status" value="1"/>
</dbReference>
<keyword evidence="16" id="KW-0067">ATP-binding</keyword>
<dbReference type="GO" id="GO:0046983">
    <property type="term" value="F:protein dimerization activity"/>
    <property type="evidence" value="ECO:0007669"/>
    <property type="project" value="InterPro"/>
</dbReference>
<keyword evidence="7" id="KW-1003">Cell membrane</keyword>
<dbReference type="EMBL" id="LWMH01000002">
    <property type="protein sequence ID" value="KZS44456.1"/>
    <property type="molecule type" value="Genomic_DNA"/>
</dbReference>
<dbReference type="InterPro" id="IPR004358">
    <property type="entry name" value="Sig_transdc_His_kin-like_C"/>
</dbReference>
<evidence type="ECO:0000256" key="21">
    <source>
        <dbReference type="ARBA" id="ARBA00023136"/>
    </source>
</evidence>